<evidence type="ECO:0000313" key="3">
    <source>
        <dbReference type="Proteomes" id="UP000218606"/>
    </source>
</evidence>
<evidence type="ECO:0000313" key="2">
    <source>
        <dbReference type="EMBL" id="ATG45631.1"/>
    </source>
</evidence>
<sequence>MSVRKEIEEVIHLWNSGLDGGDIEQMVATCHPDVMTINERQPVTVGTQAIRDKYNPRIAAAEITSGYDIEELQEYGDTVIVSGRFYGTMKMRDTGEVKKPEGRLVLGYKRDDSGAWKMFLDMDNNGPE</sequence>
<proteinExistence type="predicted"/>
<dbReference type="InterPro" id="IPR027843">
    <property type="entry name" value="DUF4440"/>
</dbReference>
<dbReference type="SUPFAM" id="SSF54427">
    <property type="entry name" value="NTF2-like"/>
    <property type="match status" value="1"/>
</dbReference>
<accession>A0AAN1LCG6</accession>
<feature type="domain" description="DUF4440" evidence="1">
    <location>
        <begin position="7"/>
        <end position="118"/>
    </location>
</feature>
<dbReference type="EMBL" id="CP010769">
    <property type="protein sequence ID" value="ATG45631.1"/>
    <property type="molecule type" value="Genomic_DNA"/>
</dbReference>
<dbReference type="AlphaFoldDB" id="A0AAN1LCG6"/>
<dbReference type="InterPro" id="IPR032710">
    <property type="entry name" value="NTF2-like_dom_sf"/>
</dbReference>
<protein>
    <recommendedName>
        <fullName evidence="1">DUF4440 domain-containing protein</fullName>
    </recommendedName>
</protein>
<dbReference type="Proteomes" id="UP000218606">
    <property type="component" value="Plasmid pP13_b"/>
</dbReference>
<dbReference type="RefSeq" id="WP_096873467.1">
    <property type="nucleotide sequence ID" value="NZ_CP010658.1"/>
</dbReference>
<reference evidence="2 3" key="1">
    <citation type="journal article" date="2017" name="Front. Microbiol.">
        <title>Phaeobacter piscinae sp. nov., a species of the Roseobacter group and potential aquaculture probiont.</title>
        <authorList>
            <person name="Sonnenschein E.C."/>
            <person name="Phippen C.B.W."/>
            <person name="Nielsen K.F."/>
            <person name="Mateiu R.V."/>
            <person name="Melchiorsen J."/>
            <person name="Gram L."/>
            <person name="Overmann J."/>
            <person name="Freese H.M."/>
        </authorList>
    </citation>
    <scope>NUCLEOTIDE SEQUENCE [LARGE SCALE GENOMIC DNA]</scope>
    <source>
        <strain evidence="2 3">P13</strain>
    </source>
</reference>
<organism evidence="2 3">
    <name type="scientific">Phaeobacter piscinae</name>
    <dbReference type="NCBI Taxonomy" id="1580596"/>
    <lineage>
        <taxon>Bacteria</taxon>
        <taxon>Pseudomonadati</taxon>
        <taxon>Pseudomonadota</taxon>
        <taxon>Alphaproteobacteria</taxon>
        <taxon>Rhodobacterales</taxon>
        <taxon>Roseobacteraceae</taxon>
        <taxon>Phaeobacter</taxon>
    </lineage>
</organism>
<name>A0AAN1LCG6_9RHOB</name>
<gene>
    <name evidence="2" type="ORF">PhaeoP13_03749</name>
</gene>
<keyword evidence="2" id="KW-0614">Plasmid</keyword>
<dbReference type="Pfam" id="PF14534">
    <property type="entry name" value="DUF4440"/>
    <property type="match status" value="1"/>
</dbReference>
<evidence type="ECO:0000259" key="1">
    <source>
        <dbReference type="Pfam" id="PF14534"/>
    </source>
</evidence>
<dbReference type="Gene3D" id="3.10.450.50">
    <property type="match status" value="1"/>
</dbReference>
<geneLocation type="plasmid" evidence="3">
    <name>pp13_b</name>
</geneLocation>